<reference evidence="4" key="1">
    <citation type="journal article" date="2019" name="Int. J. Syst. Evol. Microbiol.">
        <title>The Global Catalogue of Microorganisms (GCM) 10K type strain sequencing project: providing services to taxonomists for standard genome sequencing and annotation.</title>
        <authorList>
            <consortium name="The Broad Institute Genomics Platform"/>
            <consortium name="The Broad Institute Genome Sequencing Center for Infectious Disease"/>
            <person name="Wu L."/>
            <person name="Ma J."/>
        </authorList>
    </citation>
    <scope>NUCLEOTIDE SEQUENCE [LARGE SCALE GENOMIC DNA]</scope>
    <source>
        <strain evidence="4">KACC 11407</strain>
    </source>
</reference>
<sequence length="132" mass="14379">MKHPPKKRVLFVCVENSNRSQMAEAFAHIHGGDQVDALSAGSAPSGVINPKAIRFMAEVGYDLSAHASKSLDEIGGAFDAVITMGCGDNCPWVPAKRREDWGLPDPRDMDDEGYRAVRDEISARVKQLLAEL</sequence>
<dbReference type="SMART" id="SM00226">
    <property type="entry name" value="LMWPc"/>
    <property type="match status" value="1"/>
</dbReference>
<dbReference type="PANTHER" id="PTHR43428">
    <property type="entry name" value="ARSENATE REDUCTASE"/>
    <property type="match status" value="1"/>
</dbReference>
<dbReference type="Gene3D" id="3.40.50.2300">
    <property type="match status" value="1"/>
</dbReference>
<evidence type="ECO:0000313" key="4">
    <source>
        <dbReference type="Proteomes" id="UP001596036"/>
    </source>
</evidence>
<dbReference type="PANTHER" id="PTHR43428:SF1">
    <property type="entry name" value="ARSENATE REDUCTASE"/>
    <property type="match status" value="1"/>
</dbReference>
<keyword evidence="4" id="KW-1185">Reference proteome</keyword>
<keyword evidence="1" id="KW-0059">Arsenical resistance</keyword>
<evidence type="ECO:0000259" key="2">
    <source>
        <dbReference type="SMART" id="SM00226"/>
    </source>
</evidence>
<feature type="domain" description="Phosphotyrosine protein phosphatase I" evidence="2">
    <location>
        <begin position="7"/>
        <end position="131"/>
    </location>
</feature>
<dbReference type="Pfam" id="PF01451">
    <property type="entry name" value="LMWPc"/>
    <property type="match status" value="1"/>
</dbReference>
<keyword evidence="3" id="KW-0560">Oxidoreductase</keyword>
<accession>A0ABW0SNI6</accession>
<evidence type="ECO:0000313" key="3">
    <source>
        <dbReference type="EMBL" id="MFC5570678.1"/>
    </source>
</evidence>
<dbReference type="InterPro" id="IPR036196">
    <property type="entry name" value="Ptyr_pPase_sf"/>
</dbReference>
<proteinExistence type="predicted"/>
<dbReference type="InterPro" id="IPR023485">
    <property type="entry name" value="Ptyr_pPase"/>
</dbReference>
<dbReference type="EC" id="1.20.4.4" evidence="3"/>
<dbReference type="RefSeq" id="WP_386755119.1">
    <property type="nucleotide sequence ID" value="NZ_JBHSNM010000003.1"/>
</dbReference>
<dbReference type="Proteomes" id="UP001596036">
    <property type="component" value="Unassembled WGS sequence"/>
</dbReference>
<dbReference type="SUPFAM" id="SSF52788">
    <property type="entry name" value="Phosphotyrosine protein phosphatases I"/>
    <property type="match status" value="1"/>
</dbReference>
<evidence type="ECO:0000256" key="1">
    <source>
        <dbReference type="ARBA" id="ARBA00022849"/>
    </source>
</evidence>
<dbReference type="GO" id="GO:0030612">
    <property type="term" value="F:arsenate reductase (thioredoxin) activity"/>
    <property type="evidence" value="ECO:0007669"/>
    <property type="project" value="UniProtKB-EC"/>
</dbReference>
<protein>
    <submittedName>
        <fullName evidence="3">Arsenate reductase ArsC</fullName>
        <ecNumber evidence="3">1.20.4.4</ecNumber>
    </submittedName>
</protein>
<dbReference type="EMBL" id="JBHSNM010000003">
    <property type="protein sequence ID" value="MFC5570678.1"/>
    <property type="molecule type" value="Genomic_DNA"/>
</dbReference>
<comment type="caution">
    <text evidence="3">The sequence shown here is derived from an EMBL/GenBank/DDBJ whole genome shotgun (WGS) entry which is preliminary data.</text>
</comment>
<dbReference type="CDD" id="cd16345">
    <property type="entry name" value="LMWP_ArsC"/>
    <property type="match status" value="1"/>
</dbReference>
<name>A0ABW0SNI6_9GAMM</name>
<gene>
    <name evidence="3" type="ORF">ACFPN1_11460</name>
</gene>
<organism evidence="3 4">
    <name type="scientific">Lysobacter yangpyeongensis</name>
    <dbReference type="NCBI Taxonomy" id="346182"/>
    <lineage>
        <taxon>Bacteria</taxon>
        <taxon>Pseudomonadati</taxon>
        <taxon>Pseudomonadota</taxon>
        <taxon>Gammaproteobacteria</taxon>
        <taxon>Lysobacterales</taxon>
        <taxon>Lysobacteraceae</taxon>
        <taxon>Lysobacter</taxon>
    </lineage>
</organism>